<dbReference type="EMBL" id="OBQJ01000003">
    <property type="protein sequence ID" value="SOC54034.1"/>
    <property type="molecule type" value="Genomic_DNA"/>
</dbReference>
<dbReference type="InterPro" id="IPR012660">
    <property type="entry name" value="YiiD_C"/>
</dbReference>
<dbReference type="AlphaFoldDB" id="A0A285VIU0"/>
<proteinExistence type="predicted"/>
<feature type="domain" description="Thioesterase putative" evidence="1">
    <location>
        <begin position="32"/>
        <end position="168"/>
    </location>
</feature>
<dbReference type="SUPFAM" id="SSF54637">
    <property type="entry name" value="Thioesterase/thiol ester dehydrase-isomerase"/>
    <property type="match status" value="1"/>
</dbReference>
<accession>A0A285VIU0</accession>
<sequence>MNATPRRPGVMHPRLPLPEASDGDDLEGFLAWLREAIPQVAHYGIHLPAWDATTLHWQVALDANLNDKGTGFGGALAGETTLLGWCWTTLWLRARGRAQDVVIAEGQQRFLAPVTTDYHMQCFPLEVDGIDRLEASLAEKGRGRIKLVQRVYCGDTLCMEAQGSYAVLK</sequence>
<protein>
    <submittedName>
        <fullName evidence="2">Thioesterase domain-containing protein, putative</fullName>
    </submittedName>
</protein>
<evidence type="ECO:0000313" key="2">
    <source>
        <dbReference type="EMBL" id="SOC54034.1"/>
    </source>
</evidence>
<name>A0A285VIU0_9GAMM</name>
<organism evidence="2 3">
    <name type="scientific">Chromohalobacter canadensis</name>
    <dbReference type="NCBI Taxonomy" id="141389"/>
    <lineage>
        <taxon>Bacteria</taxon>
        <taxon>Pseudomonadati</taxon>
        <taxon>Pseudomonadota</taxon>
        <taxon>Gammaproteobacteria</taxon>
        <taxon>Oceanospirillales</taxon>
        <taxon>Halomonadaceae</taxon>
        <taxon>Chromohalobacter</taxon>
    </lineage>
</organism>
<dbReference type="Pfam" id="PF09500">
    <property type="entry name" value="YiiD_C"/>
    <property type="match status" value="1"/>
</dbReference>
<evidence type="ECO:0000259" key="1">
    <source>
        <dbReference type="Pfam" id="PF09500"/>
    </source>
</evidence>
<dbReference type="Proteomes" id="UP000219023">
    <property type="component" value="Unassembled WGS sequence"/>
</dbReference>
<dbReference type="Gene3D" id="3.10.129.10">
    <property type="entry name" value="Hotdog Thioesterase"/>
    <property type="match status" value="1"/>
</dbReference>
<evidence type="ECO:0000313" key="3">
    <source>
        <dbReference type="Proteomes" id="UP000219023"/>
    </source>
</evidence>
<reference evidence="2 3" key="1">
    <citation type="submission" date="2017-08" db="EMBL/GenBank/DDBJ databases">
        <authorList>
            <person name="de Groot N.N."/>
        </authorList>
    </citation>
    <scope>NUCLEOTIDE SEQUENCE [LARGE SCALE GENOMIC DNA]</scope>
    <source>
        <strain evidence="2 3">USBA 855</strain>
    </source>
</reference>
<gene>
    <name evidence="2" type="ORF">SAMN05421509_10373</name>
</gene>
<dbReference type="InterPro" id="IPR029069">
    <property type="entry name" value="HotDog_dom_sf"/>
</dbReference>